<gene>
    <name evidence="2" type="ORF">IAG43_32550</name>
</gene>
<accession>A0A7H0I2Z4</accession>
<keyword evidence="3" id="KW-1185">Reference proteome</keyword>
<dbReference type="Proteomes" id="UP000516230">
    <property type="component" value="Chromosome"/>
</dbReference>
<dbReference type="SUPFAM" id="SSF47113">
    <property type="entry name" value="Histone-fold"/>
    <property type="match status" value="1"/>
</dbReference>
<name>A0A7H0I2Z4_9ACTN</name>
<reference evidence="2 3" key="1">
    <citation type="submission" date="2020-08" db="EMBL/GenBank/DDBJ databases">
        <title>A novel species.</title>
        <authorList>
            <person name="Gao J."/>
        </authorList>
    </citation>
    <scope>NUCLEOTIDE SEQUENCE [LARGE SCALE GENOMIC DNA]</scope>
    <source>
        <strain evidence="2 3">CRPJ-33</strain>
    </source>
</reference>
<protein>
    <submittedName>
        <fullName evidence="2">Uncharacterized protein</fullName>
    </submittedName>
</protein>
<dbReference type="KEGG" id="sgj:IAG43_32550"/>
<dbReference type="RefSeq" id="WP_187744212.1">
    <property type="nucleotide sequence ID" value="NZ_CP060825.1"/>
</dbReference>
<dbReference type="EMBL" id="CP060825">
    <property type="protein sequence ID" value="QNP67160.1"/>
    <property type="molecule type" value="Genomic_DNA"/>
</dbReference>
<proteinExistence type="predicted"/>
<dbReference type="GO" id="GO:0046982">
    <property type="term" value="F:protein heterodimerization activity"/>
    <property type="evidence" value="ECO:0007669"/>
    <property type="project" value="InterPro"/>
</dbReference>
<feature type="region of interest" description="Disordered" evidence="1">
    <location>
        <begin position="1"/>
        <end position="20"/>
    </location>
</feature>
<evidence type="ECO:0000313" key="3">
    <source>
        <dbReference type="Proteomes" id="UP000516230"/>
    </source>
</evidence>
<evidence type="ECO:0000313" key="2">
    <source>
        <dbReference type="EMBL" id="QNP67160.1"/>
    </source>
</evidence>
<organism evidence="2 3">
    <name type="scientific">Streptomyces genisteinicus</name>
    <dbReference type="NCBI Taxonomy" id="2768068"/>
    <lineage>
        <taxon>Bacteria</taxon>
        <taxon>Bacillati</taxon>
        <taxon>Actinomycetota</taxon>
        <taxon>Actinomycetes</taxon>
        <taxon>Kitasatosporales</taxon>
        <taxon>Streptomycetaceae</taxon>
        <taxon>Streptomyces</taxon>
    </lineage>
</organism>
<sequence>MTNYSAHTEPSGSRTTPAVSPFRPPLVRAVFRDVTSLHVSQSAVSAASSVTWTVVTQIVDGAQRAAGEEGRRKLLPRDLISAIDRNVEVEVGTEWYLHSPTFHGMMGELRDSEGAVVSLRERRGARIPSGVAGAHRFHGSVRKLLRSRGVTAAPAMVRDVDGIASVFLTRLARDAAMVVREGGVKRYGTVTLAVPGEADPAPLLKDPLLAASTRRGARRTVGGDDVLAAATMQLFGELRRQALAGARDAIRNAPAV</sequence>
<evidence type="ECO:0000256" key="1">
    <source>
        <dbReference type="SAM" id="MobiDB-lite"/>
    </source>
</evidence>
<dbReference type="AlphaFoldDB" id="A0A7H0I2Z4"/>
<dbReference type="InterPro" id="IPR009072">
    <property type="entry name" value="Histone-fold"/>
</dbReference>
<feature type="compositionally biased region" description="Polar residues" evidence="1">
    <location>
        <begin position="1"/>
        <end position="18"/>
    </location>
</feature>